<organism evidence="7 8">
    <name type="scientific">Colletotrichum chrysophilum</name>
    <dbReference type="NCBI Taxonomy" id="1836956"/>
    <lineage>
        <taxon>Eukaryota</taxon>
        <taxon>Fungi</taxon>
        <taxon>Dikarya</taxon>
        <taxon>Ascomycota</taxon>
        <taxon>Pezizomycotina</taxon>
        <taxon>Sordariomycetes</taxon>
        <taxon>Hypocreomycetidae</taxon>
        <taxon>Glomerellales</taxon>
        <taxon>Glomerellaceae</taxon>
        <taxon>Colletotrichum</taxon>
        <taxon>Colletotrichum gloeosporioides species complex</taxon>
    </lineage>
</organism>
<dbReference type="Pfam" id="PF17851">
    <property type="entry name" value="GH43_C2"/>
    <property type="match status" value="1"/>
</dbReference>
<keyword evidence="5" id="KW-0732">Signal</keyword>
<name>A0AAD9EKK9_9PEZI</name>
<dbReference type="Pfam" id="PF04616">
    <property type="entry name" value="Glyco_hydro_43"/>
    <property type="match status" value="1"/>
</dbReference>
<feature type="chain" id="PRO_5042242597" evidence="5">
    <location>
        <begin position="21"/>
        <end position="516"/>
    </location>
</feature>
<dbReference type="GO" id="GO:0005975">
    <property type="term" value="P:carbohydrate metabolic process"/>
    <property type="evidence" value="ECO:0007669"/>
    <property type="project" value="InterPro"/>
</dbReference>
<dbReference type="Proteomes" id="UP001243330">
    <property type="component" value="Unassembled WGS sequence"/>
</dbReference>
<protein>
    <submittedName>
        <fullName evidence="7">Xylosidase glycosyl</fullName>
    </submittedName>
</protein>
<evidence type="ECO:0000313" key="8">
    <source>
        <dbReference type="Proteomes" id="UP001243330"/>
    </source>
</evidence>
<keyword evidence="2 4" id="KW-0378">Hydrolase</keyword>
<dbReference type="Gene3D" id="2.60.120.200">
    <property type="match status" value="1"/>
</dbReference>
<dbReference type="InterPro" id="IPR006710">
    <property type="entry name" value="Glyco_hydro_43"/>
</dbReference>
<evidence type="ECO:0000256" key="4">
    <source>
        <dbReference type="RuleBase" id="RU361187"/>
    </source>
</evidence>
<evidence type="ECO:0000256" key="2">
    <source>
        <dbReference type="ARBA" id="ARBA00022801"/>
    </source>
</evidence>
<proteinExistence type="inferred from homology"/>
<keyword evidence="8" id="KW-1185">Reference proteome</keyword>
<dbReference type="SUPFAM" id="SSF49899">
    <property type="entry name" value="Concanavalin A-like lectins/glucanases"/>
    <property type="match status" value="1"/>
</dbReference>
<evidence type="ECO:0000259" key="6">
    <source>
        <dbReference type="Pfam" id="PF17851"/>
    </source>
</evidence>
<dbReference type="SUPFAM" id="SSF75005">
    <property type="entry name" value="Arabinanase/levansucrase/invertase"/>
    <property type="match status" value="1"/>
</dbReference>
<evidence type="ECO:0000256" key="1">
    <source>
        <dbReference type="ARBA" id="ARBA00009865"/>
    </source>
</evidence>
<dbReference type="InterPro" id="IPR041542">
    <property type="entry name" value="GH43_C2"/>
</dbReference>
<keyword evidence="3 4" id="KW-0326">Glycosidase</keyword>
<dbReference type="AlphaFoldDB" id="A0AAD9EKK9"/>
<dbReference type="InterPro" id="IPR051795">
    <property type="entry name" value="Glycosyl_Hydrlase_43"/>
</dbReference>
<gene>
    <name evidence="7" type="ORF">CCHR01_06519</name>
</gene>
<dbReference type="GO" id="GO:0004553">
    <property type="term" value="F:hydrolase activity, hydrolyzing O-glycosyl compounds"/>
    <property type="evidence" value="ECO:0007669"/>
    <property type="project" value="InterPro"/>
</dbReference>
<dbReference type="EMBL" id="JAQOWY010000109">
    <property type="protein sequence ID" value="KAK1850862.1"/>
    <property type="molecule type" value="Genomic_DNA"/>
</dbReference>
<comment type="caution">
    <text evidence="7">The sequence shown here is derived from an EMBL/GenBank/DDBJ whole genome shotgun (WGS) entry which is preliminary data.</text>
</comment>
<accession>A0AAD9EKK9</accession>
<dbReference type="CDD" id="cd09001">
    <property type="entry name" value="GH43_FsAxh1-like"/>
    <property type="match status" value="1"/>
</dbReference>
<sequence length="516" mass="56795">MRSSTLFSVVVMALYAMAQTFTNPIIWEDLADNEVHRVDDTFYMTASTMHYSPGAPILRSKDLVNWEYFSHSVPSLDWGTKYDLIDGQRAYIKGIWASSLRHRASNGLWYFVACIEFSKTYIYTASNPAGPWTRAGTIDNCYYDVGLMFDDDDTPYVAYGNTAISVAQLSADGLSEVRSEVVYNTPSSIGALEGSRMYKRNGNYYIFLTRPPDGQYVLQSSSPWGPYTVKVLADKLSLTAVPSAGSPHQGSLVDTPNGDWYYMGFVDGYPGGRFPVLAPITWGSDGFPSLTLVNGQWGDYPYPLAKVDVQSSLGTDSFTGTTLRPEWEWNHNPDTNGFTVNDGLTLRTVTITSDLYQARNTLSHRIRGPIGTGTVRLDVANMADGDRAGLAALRDQSSLIGIERSGDAYDIILMGGIDMNSDWTTASTGTVVQRQSLTLSGSKEVYLSMKADIRPGGAGNVVFSYSTDGQTFTTLESSFSLHNDWQFFMGYRYGIFNYATKALGGSMRVVSFTSEA</sequence>
<feature type="signal peptide" evidence="5">
    <location>
        <begin position="1"/>
        <end position="20"/>
    </location>
</feature>
<dbReference type="Gene3D" id="2.115.10.20">
    <property type="entry name" value="Glycosyl hydrolase domain, family 43"/>
    <property type="match status" value="1"/>
</dbReference>
<evidence type="ECO:0000256" key="3">
    <source>
        <dbReference type="ARBA" id="ARBA00023295"/>
    </source>
</evidence>
<dbReference type="PANTHER" id="PTHR42812:SF15">
    <property type="entry name" value="HYDROLASE, PUTATIVE (AFU_ORTHOLOGUE AFUA_2G00930)-RELATED"/>
    <property type="match status" value="1"/>
</dbReference>
<evidence type="ECO:0000313" key="7">
    <source>
        <dbReference type="EMBL" id="KAK1850862.1"/>
    </source>
</evidence>
<dbReference type="PANTHER" id="PTHR42812">
    <property type="entry name" value="BETA-XYLOSIDASE"/>
    <property type="match status" value="1"/>
</dbReference>
<feature type="domain" description="Beta-xylosidase C-terminal Concanavalin A-like" evidence="6">
    <location>
        <begin position="316"/>
        <end position="501"/>
    </location>
</feature>
<dbReference type="InterPro" id="IPR013320">
    <property type="entry name" value="ConA-like_dom_sf"/>
</dbReference>
<reference evidence="7" key="1">
    <citation type="submission" date="2023-01" db="EMBL/GenBank/DDBJ databases">
        <title>Colletotrichum chrysophilum M932 genome sequence.</title>
        <authorList>
            <person name="Baroncelli R."/>
        </authorList>
    </citation>
    <scope>NUCLEOTIDE SEQUENCE</scope>
    <source>
        <strain evidence="7">M932</strain>
    </source>
</reference>
<evidence type="ECO:0000256" key="5">
    <source>
        <dbReference type="SAM" id="SignalP"/>
    </source>
</evidence>
<comment type="similarity">
    <text evidence="1 4">Belongs to the glycosyl hydrolase 43 family.</text>
</comment>
<dbReference type="InterPro" id="IPR023296">
    <property type="entry name" value="Glyco_hydro_beta-prop_sf"/>
</dbReference>